<evidence type="ECO:0000313" key="5">
    <source>
        <dbReference type="EMBL" id="MBS7528442.1"/>
    </source>
</evidence>
<dbReference type="Proteomes" id="UP000746471">
    <property type="component" value="Unassembled WGS sequence"/>
</dbReference>
<keyword evidence="3 5" id="KW-0067">ATP-binding</keyword>
<sequence length="360" mass="40487">MGIDIRIQKTYKNFKFDINMHNDAKMLGVLGPSGAGKSMLLKCIAGLVKPDDGKVVIGNRVLYDSEKNIDLPPQERRVGFLFQNYCLMPHLNVFDNIAFGPSVSGQKYDRQRIDMLMEKFQLTSLAQRRPSEISGGQQQRVALARALAVEPDILLLDEPFSALDNHLKVHMIQQMLEDLSNYQGMVIMVSHNIDEAYRLCDTIAVIHSGKMIDCGEKRMLIDHPKTASSARITGCKNIAPAMRINNTQIAVPNWGIELKTASSFMYTHGIAAVRANFIRMAAGTERENIFSICIRRTIETPFRVTLIFSFSDAHENGQNEQNGLLHWEIGRDLWETVQGQASLKIHIPPESALYLISDED</sequence>
<dbReference type="InterPro" id="IPR017871">
    <property type="entry name" value="ABC_transporter-like_CS"/>
</dbReference>
<dbReference type="SUPFAM" id="SSF52540">
    <property type="entry name" value="P-loop containing nucleoside triphosphate hydrolases"/>
    <property type="match status" value="1"/>
</dbReference>
<reference evidence="5 6" key="1">
    <citation type="submission" date="2021-05" db="EMBL/GenBank/DDBJ databases">
        <title>Fusibacter ferrireducens sp. nov., an anaerobic, sulfur- and Fe-reducing bacterium isolated from the mangrove sediment.</title>
        <authorList>
            <person name="Qiu D."/>
        </authorList>
    </citation>
    <scope>NUCLEOTIDE SEQUENCE [LARGE SCALE GENOMIC DNA]</scope>
    <source>
        <strain evidence="5 6">DSM 12116</strain>
    </source>
</reference>
<proteinExistence type="predicted"/>
<organism evidence="5 6">
    <name type="scientific">Fusibacter paucivorans</name>
    <dbReference type="NCBI Taxonomy" id="76009"/>
    <lineage>
        <taxon>Bacteria</taxon>
        <taxon>Bacillati</taxon>
        <taxon>Bacillota</taxon>
        <taxon>Clostridia</taxon>
        <taxon>Eubacteriales</taxon>
        <taxon>Eubacteriales Family XII. Incertae Sedis</taxon>
        <taxon>Fusibacter</taxon>
    </lineage>
</organism>
<dbReference type="PROSITE" id="PS50893">
    <property type="entry name" value="ABC_TRANSPORTER_2"/>
    <property type="match status" value="1"/>
</dbReference>
<keyword evidence="2" id="KW-0547">Nucleotide-binding</keyword>
<dbReference type="Gene3D" id="3.40.50.300">
    <property type="entry name" value="P-loop containing nucleotide triphosphate hydrolases"/>
    <property type="match status" value="1"/>
</dbReference>
<dbReference type="InterPro" id="IPR027417">
    <property type="entry name" value="P-loop_NTPase"/>
</dbReference>
<accession>A0ABS5PUA1</accession>
<dbReference type="PROSITE" id="PS00211">
    <property type="entry name" value="ABC_TRANSPORTER_1"/>
    <property type="match status" value="1"/>
</dbReference>
<evidence type="ECO:0000256" key="2">
    <source>
        <dbReference type="ARBA" id="ARBA00022741"/>
    </source>
</evidence>
<comment type="caution">
    <text evidence="5">The sequence shown here is derived from an EMBL/GenBank/DDBJ whole genome shotgun (WGS) entry which is preliminary data.</text>
</comment>
<name>A0ABS5PUA1_9FIRM</name>
<dbReference type="InterPro" id="IPR050093">
    <property type="entry name" value="ABC_SmlMolc_Importer"/>
</dbReference>
<evidence type="ECO:0000256" key="1">
    <source>
        <dbReference type="ARBA" id="ARBA00022448"/>
    </source>
</evidence>
<evidence type="ECO:0000313" key="6">
    <source>
        <dbReference type="Proteomes" id="UP000746471"/>
    </source>
</evidence>
<dbReference type="Pfam" id="PF00005">
    <property type="entry name" value="ABC_tran"/>
    <property type="match status" value="1"/>
</dbReference>
<feature type="domain" description="ABC transporter" evidence="4">
    <location>
        <begin position="5"/>
        <end position="233"/>
    </location>
</feature>
<evidence type="ECO:0000259" key="4">
    <source>
        <dbReference type="PROSITE" id="PS50893"/>
    </source>
</evidence>
<dbReference type="GO" id="GO:0005524">
    <property type="term" value="F:ATP binding"/>
    <property type="evidence" value="ECO:0007669"/>
    <property type="project" value="UniProtKB-KW"/>
</dbReference>
<dbReference type="InterPro" id="IPR003593">
    <property type="entry name" value="AAA+_ATPase"/>
</dbReference>
<dbReference type="InterPro" id="IPR003439">
    <property type="entry name" value="ABC_transporter-like_ATP-bd"/>
</dbReference>
<dbReference type="PANTHER" id="PTHR42781:SF4">
    <property type="entry name" value="SPERMIDINE_PUTRESCINE IMPORT ATP-BINDING PROTEIN POTA"/>
    <property type="match status" value="1"/>
</dbReference>
<dbReference type="EMBL" id="JAHBCL010000040">
    <property type="protein sequence ID" value="MBS7528442.1"/>
    <property type="molecule type" value="Genomic_DNA"/>
</dbReference>
<protein>
    <submittedName>
        <fullName evidence="5">Sulfate/molybdate ABC transporter ATP-binding protein</fullName>
    </submittedName>
</protein>
<dbReference type="PANTHER" id="PTHR42781">
    <property type="entry name" value="SPERMIDINE/PUTRESCINE IMPORT ATP-BINDING PROTEIN POTA"/>
    <property type="match status" value="1"/>
</dbReference>
<keyword evidence="1" id="KW-0813">Transport</keyword>
<evidence type="ECO:0000256" key="3">
    <source>
        <dbReference type="ARBA" id="ARBA00022840"/>
    </source>
</evidence>
<keyword evidence="6" id="KW-1185">Reference proteome</keyword>
<gene>
    <name evidence="5" type="ORF">KHM83_17275</name>
</gene>
<dbReference type="RefSeq" id="WP_213238299.1">
    <property type="nucleotide sequence ID" value="NZ_JAHBCL010000040.1"/>
</dbReference>
<dbReference type="SMART" id="SM00382">
    <property type="entry name" value="AAA"/>
    <property type="match status" value="1"/>
</dbReference>